<accession>A0A2Z6IAP8</accession>
<evidence type="ECO:0008006" key="3">
    <source>
        <dbReference type="Google" id="ProtNLM"/>
    </source>
</evidence>
<dbReference type="InterPro" id="IPR009561">
    <property type="entry name" value="DUF1177"/>
</dbReference>
<dbReference type="Pfam" id="PF06675">
    <property type="entry name" value="DUF1177"/>
    <property type="match status" value="1"/>
</dbReference>
<protein>
    <recommendedName>
        <fullName evidence="3">DUF1177 domain-containing protein</fullName>
    </recommendedName>
</protein>
<dbReference type="OrthoDB" id="9782903at2"/>
<dbReference type="AlphaFoldDB" id="A0A2Z6IAP8"/>
<dbReference type="Proteomes" id="UP000271003">
    <property type="component" value="Chromosome"/>
</dbReference>
<dbReference type="RefSeq" id="WP_120177824.1">
    <property type="nucleotide sequence ID" value="NZ_AP018786.1"/>
</dbReference>
<organism evidence="1 2">
    <name type="scientific">Sutterella megalosphaeroides</name>
    <dbReference type="NCBI Taxonomy" id="2494234"/>
    <lineage>
        <taxon>Bacteria</taxon>
        <taxon>Pseudomonadati</taxon>
        <taxon>Pseudomonadota</taxon>
        <taxon>Betaproteobacteria</taxon>
        <taxon>Burkholderiales</taxon>
        <taxon>Sutterellaceae</taxon>
        <taxon>Sutterella</taxon>
    </lineage>
</organism>
<dbReference type="EMBL" id="AP018786">
    <property type="protein sequence ID" value="BBF22960.1"/>
    <property type="molecule type" value="Genomic_DNA"/>
</dbReference>
<evidence type="ECO:0000313" key="2">
    <source>
        <dbReference type="Proteomes" id="UP000271003"/>
    </source>
</evidence>
<sequence length="314" mass="33520">MCWKHVIALYDVLDDPAATGERVLETFKPFEACGISTSLTTIEGARGRVDFVRILIPGKRGRTFGGDAPTLGVIGRLGGIGARPERIGFTSDGDGALAALSAARKLAEMRARGDVLEGDVIVTTQICPTAPTRPHEPVPFMDSPVPSAVSNEHEVEPAMDAILTIDTTKGNRILNARGIALTPTVRDGWILRVCEPALDILSTVTGRLPLVLPVTMQDITPYGNDVYHLNSILQPSVATRAPVIGVAITTVSQVAGCATGASHLTDVEEAARFAVETAKAHTAGRCPFNDETEYRRILERYGSMAHLRTMGDKA</sequence>
<name>A0A2Z6IAP8_9BURK</name>
<proteinExistence type="predicted"/>
<evidence type="ECO:0000313" key="1">
    <source>
        <dbReference type="EMBL" id="BBF22960.1"/>
    </source>
</evidence>
<keyword evidence="2" id="KW-1185">Reference proteome</keyword>
<gene>
    <name evidence="1" type="ORF">SUTMEG_08510</name>
</gene>
<dbReference type="KEGG" id="sutt:SUTMEG_08510"/>
<reference evidence="1 2" key="1">
    <citation type="journal article" date="2018" name="Int. J. Syst. Evol. Microbiol.">
        <title>Mesosutterella multiformis gen. nov., sp. nov., a member of the family Sutterellaceae and Sutterella megalosphaeroides sp. nov., isolated from human faeces.</title>
        <authorList>
            <person name="Sakamoto M."/>
            <person name="Ikeyama N."/>
            <person name="Kunihiro T."/>
            <person name="Iino T."/>
            <person name="Yuki M."/>
            <person name="Ohkuma M."/>
        </authorList>
    </citation>
    <scope>NUCLEOTIDE SEQUENCE [LARGE SCALE GENOMIC DNA]</scope>
    <source>
        <strain evidence="1 2">6FBBBH3</strain>
    </source>
</reference>